<feature type="non-terminal residue" evidence="6">
    <location>
        <position position="1"/>
    </location>
</feature>
<comment type="subcellular location">
    <subcellularLocation>
        <location evidence="1">Membrane</location>
        <topology evidence="1">Multi-pass membrane protein</topology>
    </subcellularLocation>
</comment>
<dbReference type="PANTHER" id="PTHR11040:SF140">
    <property type="entry name" value="ZRT (ZRT), IRT- (IRT-) LIKE PROTEIN TRANSPORTER"/>
    <property type="match status" value="1"/>
</dbReference>
<feature type="transmembrane region" description="Helical" evidence="5">
    <location>
        <begin position="220"/>
        <end position="241"/>
    </location>
</feature>
<accession>R7T6L6</accession>
<keyword evidence="3 5" id="KW-1133">Transmembrane helix</keyword>
<dbReference type="AlphaFoldDB" id="R7T6L6"/>
<proteinExistence type="predicted"/>
<keyword evidence="8" id="KW-1185">Reference proteome</keyword>
<dbReference type="PANTHER" id="PTHR11040">
    <property type="entry name" value="ZINC/IRON TRANSPORTER"/>
    <property type="match status" value="1"/>
</dbReference>
<dbReference type="OMA" id="EANRNEC"/>
<evidence type="ECO:0000313" key="6">
    <source>
        <dbReference type="EMBL" id="ELT89145.1"/>
    </source>
</evidence>
<keyword evidence="2 5" id="KW-0812">Transmembrane</keyword>
<evidence type="ECO:0000313" key="7">
    <source>
        <dbReference type="EnsemblMetazoa" id="CapteP54529"/>
    </source>
</evidence>
<evidence type="ECO:0000256" key="4">
    <source>
        <dbReference type="ARBA" id="ARBA00023136"/>
    </source>
</evidence>
<feature type="transmembrane region" description="Helical" evidence="5">
    <location>
        <begin position="6"/>
        <end position="24"/>
    </location>
</feature>
<dbReference type="FunCoup" id="R7T6L6">
    <property type="interactions" value="205"/>
</dbReference>
<feature type="non-terminal residue" evidence="6">
    <location>
        <position position="303"/>
    </location>
</feature>
<evidence type="ECO:0000256" key="5">
    <source>
        <dbReference type="SAM" id="Phobius"/>
    </source>
</evidence>
<feature type="transmembrane region" description="Helical" evidence="5">
    <location>
        <begin position="78"/>
        <end position="99"/>
    </location>
</feature>
<evidence type="ECO:0008006" key="9">
    <source>
        <dbReference type="Google" id="ProtNLM"/>
    </source>
</evidence>
<feature type="transmembrane region" description="Helical" evidence="5">
    <location>
        <begin position="253"/>
        <end position="278"/>
    </location>
</feature>
<dbReference type="Proteomes" id="UP000014760">
    <property type="component" value="Unassembled WGS sequence"/>
</dbReference>
<evidence type="ECO:0000313" key="8">
    <source>
        <dbReference type="Proteomes" id="UP000014760"/>
    </source>
</evidence>
<name>R7T6L6_CAPTE</name>
<dbReference type="GO" id="GO:0005385">
    <property type="term" value="F:zinc ion transmembrane transporter activity"/>
    <property type="evidence" value="ECO:0007669"/>
    <property type="project" value="TreeGrafter"/>
</dbReference>
<dbReference type="EMBL" id="KB311498">
    <property type="protein sequence ID" value="ELT89145.1"/>
    <property type="molecule type" value="Genomic_DNA"/>
</dbReference>
<gene>
    <name evidence="6" type="ORF">CAPTEDRAFT_54529</name>
</gene>
<protein>
    <recommendedName>
        <fullName evidence="9">Zinc/iron permease</fullName>
    </recommendedName>
</protein>
<dbReference type="EMBL" id="AMQN01003307">
    <property type="status" value="NOT_ANNOTATED_CDS"/>
    <property type="molecule type" value="Genomic_DNA"/>
</dbReference>
<feature type="transmembrane region" description="Helical" evidence="5">
    <location>
        <begin position="36"/>
        <end position="58"/>
    </location>
</feature>
<keyword evidence="4 5" id="KW-0472">Membrane</keyword>
<dbReference type="EnsemblMetazoa" id="CapteT54529">
    <property type="protein sequence ID" value="CapteP54529"/>
    <property type="gene ID" value="CapteG54529"/>
</dbReference>
<dbReference type="InterPro" id="IPR003689">
    <property type="entry name" value="ZIP"/>
</dbReference>
<dbReference type="GO" id="GO:0005886">
    <property type="term" value="C:plasma membrane"/>
    <property type="evidence" value="ECO:0007669"/>
    <property type="project" value="TreeGrafter"/>
</dbReference>
<organism evidence="6">
    <name type="scientific">Capitella teleta</name>
    <name type="common">Polychaete worm</name>
    <dbReference type="NCBI Taxonomy" id="283909"/>
    <lineage>
        <taxon>Eukaryota</taxon>
        <taxon>Metazoa</taxon>
        <taxon>Spiralia</taxon>
        <taxon>Lophotrochozoa</taxon>
        <taxon>Annelida</taxon>
        <taxon>Polychaeta</taxon>
        <taxon>Sedentaria</taxon>
        <taxon>Scolecida</taxon>
        <taxon>Capitellidae</taxon>
        <taxon>Capitella</taxon>
    </lineage>
</organism>
<dbReference type="HOGENOM" id="CLU_040462_1_2_1"/>
<sequence>IAKVIALFATFAVIFICMSLPTKLADIVHRKKKKSVLIMGMLRCFGGGVFLGTILFHMLPEVKEMIGESINDHYGIEYPVAEAIVAGGFFMICYFEKIIMTAHRHRKRKTQAKPKTLSRSSSSSVIPSVMLIGHHGNTEDGTPSIMTEPSGGTEHGAAHARSIILLMALSFECIFDGLSVGLQGTTTGVWNLFVAVISHESIVSFCLGLEMLKFHSKRRVLLAAFCYASIPPIGNVIGIVITETSSVAKPDVVTMVNGVLLAVACGIFLYCTFIGMMGEELIEHSTFKKIFSTMVGCAIMAAL</sequence>
<evidence type="ECO:0000256" key="2">
    <source>
        <dbReference type="ARBA" id="ARBA00022692"/>
    </source>
</evidence>
<reference evidence="6 8" key="2">
    <citation type="journal article" date="2013" name="Nature">
        <title>Insights into bilaterian evolution from three spiralian genomes.</title>
        <authorList>
            <person name="Simakov O."/>
            <person name="Marletaz F."/>
            <person name="Cho S.J."/>
            <person name="Edsinger-Gonzales E."/>
            <person name="Havlak P."/>
            <person name="Hellsten U."/>
            <person name="Kuo D.H."/>
            <person name="Larsson T."/>
            <person name="Lv J."/>
            <person name="Arendt D."/>
            <person name="Savage R."/>
            <person name="Osoegawa K."/>
            <person name="de Jong P."/>
            <person name="Grimwood J."/>
            <person name="Chapman J.A."/>
            <person name="Shapiro H."/>
            <person name="Aerts A."/>
            <person name="Otillar R.P."/>
            <person name="Terry A.Y."/>
            <person name="Boore J.L."/>
            <person name="Grigoriev I.V."/>
            <person name="Lindberg D.R."/>
            <person name="Seaver E.C."/>
            <person name="Weisblat D.A."/>
            <person name="Putnam N.H."/>
            <person name="Rokhsar D.S."/>
        </authorList>
    </citation>
    <scope>NUCLEOTIDE SEQUENCE</scope>
    <source>
        <strain evidence="6 8">I ESC-2004</strain>
    </source>
</reference>
<dbReference type="STRING" id="283909.R7T6L6"/>
<evidence type="ECO:0000256" key="1">
    <source>
        <dbReference type="ARBA" id="ARBA00004141"/>
    </source>
</evidence>
<dbReference type="OrthoDB" id="448280at2759"/>
<dbReference type="Pfam" id="PF02535">
    <property type="entry name" value="Zip"/>
    <property type="match status" value="1"/>
</dbReference>
<reference evidence="7" key="3">
    <citation type="submission" date="2015-06" db="UniProtKB">
        <authorList>
            <consortium name="EnsemblMetazoa"/>
        </authorList>
    </citation>
    <scope>IDENTIFICATION</scope>
</reference>
<reference evidence="8" key="1">
    <citation type="submission" date="2012-12" db="EMBL/GenBank/DDBJ databases">
        <authorList>
            <person name="Hellsten U."/>
            <person name="Grimwood J."/>
            <person name="Chapman J.A."/>
            <person name="Shapiro H."/>
            <person name="Aerts A."/>
            <person name="Otillar R.P."/>
            <person name="Terry A.Y."/>
            <person name="Boore J.L."/>
            <person name="Simakov O."/>
            <person name="Marletaz F."/>
            <person name="Cho S.-J."/>
            <person name="Edsinger-Gonzales E."/>
            <person name="Havlak P."/>
            <person name="Kuo D.-H."/>
            <person name="Larsson T."/>
            <person name="Lv J."/>
            <person name="Arendt D."/>
            <person name="Savage R."/>
            <person name="Osoegawa K."/>
            <person name="de Jong P."/>
            <person name="Lindberg D.R."/>
            <person name="Seaver E.C."/>
            <person name="Weisblat D.A."/>
            <person name="Putnam N.H."/>
            <person name="Grigoriev I.V."/>
            <person name="Rokhsar D.S."/>
        </authorList>
    </citation>
    <scope>NUCLEOTIDE SEQUENCE</scope>
    <source>
        <strain evidence="8">I ESC-2004</strain>
    </source>
</reference>
<evidence type="ECO:0000256" key="3">
    <source>
        <dbReference type="ARBA" id="ARBA00022989"/>
    </source>
</evidence>